<organism evidence="24 25">
    <name type="scientific">Mycolicibacterium confluentis</name>
    <dbReference type="NCBI Taxonomy" id="28047"/>
    <lineage>
        <taxon>Bacteria</taxon>
        <taxon>Bacillati</taxon>
        <taxon>Actinomycetota</taxon>
        <taxon>Actinomycetes</taxon>
        <taxon>Mycobacteriales</taxon>
        <taxon>Mycobacteriaceae</taxon>
        <taxon>Mycolicibacterium</taxon>
    </lineage>
</organism>
<keyword evidence="6" id="KW-0053">Apoptosis</keyword>
<dbReference type="GO" id="GO:0016787">
    <property type="term" value="F:hydrolase activity"/>
    <property type="evidence" value="ECO:0007669"/>
    <property type="project" value="UniProtKB-KW"/>
</dbReference>
<evidence type="ECO:0000256" key="14">
    <source>
        <dbReference type="ARBA" id="ARBA00037002"/>
    </source>
</evidence>
<dbReference type="InterPro" id="IPR052365">
    <property type="entry name" value="THEM4/THEM5_acyl-CoA_thioest"/>
</dbReference>
<dbReference type="SUPFAM" id="SSF54637">
    <property type="entry name" value="Thioesterase/thiol ester dehydrase-isomerase"/>
    <property type="match status" value="1"/>
</dbReference>
<evidence type="ECO:0000256" key="10">
    <source>
        <dbReference type="ARBA" id="ARBA00023098"/>
    </source>
</evidence>
<comment type="catalytic activity">
    <reaction evidence="19">
        <text>octanoyl-CoA + H2O = octanoate + CoA + H(+)</text>
        <dbReference type="Rhea" id="RHEA:30143"/>
        <dbReference type="ChEBI" id="CHEBI:15377"/>
        <dbReference type="ChEBI" id="CHEBI:15378"/>
        <dbReference type="ChEBI" id="CHEBI:25646"/>
        <dbReference type="ChEBI" id="CHEBI:57287"/>
        <dbReference type="ChEBI" id="CHEBI:57386"/>
    </reaction>
    <physiologicalReaction direction="left-to-right" evidence="19">
        <dbReference type="Rhea" id="RHEA:30144"/>
    </physiologicalReaction>
</comment>
<dbReference type="AlphaFoldDB" id="A0A7I7XVE9"/>
<reference evidence="24" key="1">
    <citation type="journal article" date="2019" name="Emerg. Microbes Infect.">
        <title>Comprehensive subspecies identification of 175 nontuberculous mycobacteria species based on 7547 genomic profiles.</title>
        <authorList>
            <person name="Matsumoto Y."/>
            <person name="Kinjo T."/>
            <person name="Motooka D."/>
            <person name="Nabeya D."/>
            <person name="Jung N."/>
            <person name="Uechi K."/>
            <person name="Horii T."/>
            <person name="Iida T."/>
            <person name="Fujita J."/>
            <person name="Nakamura S."/>
        </authorList>
    </citation>
    <scope>NUCLEOTIDE SEQUENCE [LARGE SCALE GENOMIC DNA]</scope>
    <source>
        <strain evidence="24">JCM 13671</strain>
    </source>
</reference>
<comment type="catalytic activity">
    <reaction evidence="23">
        <text>tetradecanoyl-CoA + H2O = tetradecanoate + CoA + H(+)</text>
        <dbReference type="Rhea" id="RHEA:40119"/>
        <dbReference type="ChEBI" id="CHEBI:15377"/>
        <dbReference type="ChEBI" id="CHEBI:15378"/>
        <dbReference type="ChEBI" id="CHEBI:30807"/>
        <dbReference type="ChEBI" id="CHEBI:57287"/>
        <dbReference type="ChEBI" id="CHEBI:57385"/>
    </reaction>
    <physiologicalReaction direction="left-to-right" evidence="23">
        <dbReference type="Rhea" id="RHEA:40120"/>
    </physiologicalReaction>
</comment>
<name>A0A7I7XVE9_9MYCO</name>
<evidence type="ECO:0000256" key="9">
    <source>
        <dbReference type="ARBA" id="ARBA00022946"/>
    </source>
</evidence>
<dbReference type="GO" id="GO:0005737">
    <property type="term" value="C:cytoplasm"/>
    <property type="evidence" value="ECO:0007669"/>
    <property type="project" value="UniProtKB-SubCell"/>
</dbReference>
<keyword evidence="11" id="KW-0472">Membrane</keyword>
<comment type="catalytic activity">
    <reaction evidence="22">
        <text>dodecanoyl-CoA + H2O = dodecanoate + CoA + H(+)</text>
        <dbReference type="Rhea" id="RHEA:30135"/>
        <dbReference type="ChEBI" id="CHEBI:15377"/>
        <dbReference type="ChEBI" id="CHEBI:15378"/>
        <dbReference type="ChEBI" id="CHEBI:18262"/>
        <dbReference type="ChEBI" id="CHEBI:57287"/>
        <dbReference type="ChEBI" id="CHEBI:57375"/>
    </reaction>
    <physiologicalReaction direction="left-to-right" evidence="22">
        <dbReference type="Rhea" id="RHEA:30136"/>
    </physiologicalReaction>
</comment>
<evidence type="ECO:0000256" key="8">
    <source>
        <dbReference type="ARBA" id="ARBA00022832"/>
    </source>
</evidence>
<evidence type="ECO:0000256" key="13">
    <source>
        <dbReference type="ARBA" id="ARBA00035852"/>
    </source>
</evidence>
<keyword evidence="8" id="KW-0276">Fatty acid metabolism</keyword>
<keyword evidence="12" id="KW-0966">Cell projection</keyword>
<evidence type="ECO:0000256" key="7">
    <source>
        <dbReference type="ARBA" id="ARBA00022801"/>
    </source>
</evidence>
<comment type="catalytic activity">
    <reaction evidence="13">
        <text>(5Z,8Z,11Z,14Z)-eicosatetraenoyl-CoA + H2O = (5Z,8Z,11Z,14Z)-eicosatetraenoate + CoA + H(+)</text>
        <dbReference type="Rhea" id="RHEA:40151"/>
        <dbReference type="ChEBI" id="CHEBI:15377"/>
        <dbReference type="ChEBI" id="CHEBI:15378"/>
        <dbReference type="ChEBI" id="CHEBI:32395"/>
        <dbReference type="ChEBI" id="CHEBI:57287"/>
        <dbReference type="ChEBI" id="CHEBI:57368"/>
    </reaction>
    <physiologicalReaction direction="left-to-right" evidence="13">
        <dbReference type="Rhea" id="RHEA:40152"/>
    </physiologicalReaction>
</comment>
<sequence>MQFNYDPVDADEANRQRAIYEPFTHAVRELLDATIRTQAGPEDIAEATRLIEAVTAGLRTSQIDGPFGVRFTTEGEGMSWGNPVIGVRNPMAPPLEIKRGEGRCWTDFDLGAAYEGPPRHVHGGISALILDHILGEAASDGGDRPLFTGTITLKYLRGTPLGALRSEAWVERVEGVKTYARGFISDADGPTVEAEGVFITPAWARDPQ</sequence>
<accession>A0A7I7XVE9</accession>
<evidence type="ECO:0000256" key="21">
    <source>
        <dbReference type="ARBA" id="ARBA00047969"/>
    </source>
</evidence>
<evidence type="ECO:0000256" key="11">
    <source>
        <dbReference type="ARBA" id="ARBA00023136"/>
    </source>
</evidence>
<comment type="catalytic activity">
    <reaction evidence="20">
        <text>hexadecanoyl-CoA + H2O = hexadecanoate + CoA + H(+)</text>
        <dbReference type="Rhea" id="RHEA:16645"/>
        <dbReference type="ChEBI" id="CHEBI:7896"/>
        <dbReference type="ChEBI" id="CHEBI:15377"/>
        <dbReference type="ChEBI" id="CHEBI:15378"/>
        <dbReference type="ChEBI" id="CHEBI:57287"/>
        <dbReference type="ChEBI" id="CHEBI:57379"/>
        <dbReference type="EC" id="3.1.2.2"/>
    </reaction>
    <physiologicalReaction direction="left-to-right" evidence="20">
        <dbReference type="Rhea" id="RHEA:16646"/>
    </physiologicalReaction>
</comment>
<proteinExistence type="inferred from homology"/>
<evidence type="ECO:0000256" key="16">
    <source>
        <dbReference type="ARBA" id="ARBA00038848"/>
    </source>
</evidence>
<evidence type="ECO:0000256" key="23">
    <source>
        <dbReference type="ARBA" id="ARBA00048180"/>
    </source>
</evidence>
<dbReference type="EMBL" id="AP022612">
    <property type="protein sequence ID" value="BBZ33131.1"/>
    <property type="molecule type" value="Genomic_DNA"/>
</dbReference>
<evidence type="ECO:0000256" key="20">
    <source>
        <dbReference type="ARBA" id="ARBA00047734"/>
    </source>
</evidence>
<evidence type="ECO:0000256" key="12">
    <source>
        <dbReference type="ARBA" id="ARBA00023273"/>
    </source>
</evidence>
<evidence type="ECO:0000256" key="22">
    <source>
        <dbReference type="ARBA" id="ARBA00048074"/>
    </source>
</evidence>
<dbReference type="Proteomes" id="UP000466931">
    <property type="component" value="Chromosome"/>
</dbReference>
<dbReference type="CDD" id="cd03443">
    <property type="entry name" value="PaaI_thioesterase"/>
    <property type="match status" value="1"/>
</dbReference>
<protein>
    <recommendedName>
        <fullName evidence="17">Acyl-coenzyme A thioesterase THEM4</fullName>
        <ecNumber evidence="16">3.1.2.2</ecNumber>
    </recommendedName>
    <alternativeName>
        <fullName evidence="18">Thioesterase superfamily member 4</fullName>
    </alternativeName>
</protein>
<reference evidence="24" key="2">
    <citation type="submission" date="2020-02" db="EMBL/GenBank/DDBJ databases">
        <authorList>
            <person name="Matsumoto Y."/>
            <person name="Motooka D."/>
            <person name="Nakamura S."/>
        </authorList>
    </citation>
    <scope>NUCLEOTIDE SEQUENCE</scope>
    <source>
        <strain evidence="24">JCM 13671</strain>
    </source>
</reference>
<evidence type="ECO:0000256" key="15">
    <source>
        <dbReference type="ARBA" id="ARBA00038456"/>
    </source>
</evidence>
<evidence type="ECO:0000256" key="1">
    <source>
        <dbReference type="ARBA" id="ARBA00004170"/>
    </source>
</evidence>
<evidence type="ECO:0000256" key="5">
    <source>
        <dbReference type="ARBA" id="ARBA00022490"/>
    </source>
</evidence>
<comment type="similarity">
    <text evidence="15">Belongs to the THEM4/THEM5 thioesterase family.</text>
</comment>
<dbReference type="Gene3D" id="3.10.129.10">
    <property type="entry name" value="Hotdog Thioesterase"/>
    <property type="match status" value="1"/>
</dbReference>
<keyword evidence="5" id="KW-0963">Cytoplasm</keyword>
<evidence type="ECO:0000256" key="18">
    <source>
        <dbReference type="ARBA" id="ARBA00043210"/>
    </source>
</evidence>
<evidence type="ECO:0000256" key="17">
    <source>
        <dbReference type="ARBA" id="ARBA00040123"/>
    </source>
</evidence>
<comment type="subcellular location">
    <subcellularLocation>
        <location evidence="3">Cell projection</location>
        <location evidence="3">Ruffle membrane</location>
    </subcellularLocation>
    <subcellularLocation>
        <location evidence="2">Cytoplasm</location>
    </subcellularLocation>
    <subcellularLocation>
        <location evidence="1">Membrane</location>
        <topology evidence="1">Peripheral membrane protein</topology>
    </subcellularLocation>
</comment>
<keyword evidence="4" id="KW-1003">Cell membrane</keyword>
<evidence type="ECO:0000313" key="25">
    <source>
        <dbReference type="Proteomes" id="UP000466931"/>
    </source>
</evidence>
<dbReference type="GO" id="GO:0016020">
    <property type="term" value="C:membrane"/>
    <property type="evidence" value="ECO:0007669"/>
    <property type="project" value="UniProtKB-SubCell"/>
</dbReference>
<comment type="catalytic activity">
    <reaction evidence="14">
        <text>(9Z)-octadecenoyl-CoA + H2O = (9Z)-octadecenoate + CoA + H(+)</text>
        <dbReference type="Rhea" id="RHEA:40139"/>
        <dbReference type="ChEBI" id="CHEBI:15377"/>
        <dbReference type="ChEBI" id="CHEBI:15378"/>
        <dbReference type="ChEBI" id="CHEBI:30823"/>
        <dbReference type="ChEBI" id="CHEBI:57287"/>
        <dbReference type="ChEBI" id="CHEBI:57387"/>
    </reaction>
    <physiologicalReaction direction="left-to-right" evidence="14">
        <dbReference type="Rhea" id="RHEA:40140"/>
    </physiologicalReaction>
</comment>
<comment type="catalytic activity">
    <reaction evidence="21">
        <text>decanoyl-CoA + H2O = decanoate + CoA + H(+)</text>
        <dbReference type="Rhea" id="RHEA:40059"/>
        <dbReference type="ChEBI" id="CHEBI:15377"/>
        <dbReference type="ChEBI" id="CHEBI:15378"/>
        <dbReference type="ChEBI" id="CHEBI:27689"/>
        <dbReference type="ChEBI" id="CHEBI:57287"/>
        <dbReference type="ChEBI" id="CHEBI:61430"/>
    </reaction>
    <physiologicalReaction direction="left-to-right" evidence="21">
        <dbReference type="Rhea" id="RHEA:40060"/>
    </physiologicalReaction>
</comment>
<keyword evidence="7" id="KW-0378">Hydrolase</keyword>
<dbReference type="EC" id="3.1.2.2" evidence="16"/>
<evidence type="ECO:0000256" key="19">
    <source>
        <dbReference type="ARBA" id="ARBA00047588"/>
    </source>
</evidence>
<dbReference type="OrthoDB" id="5242242at2"/>
<evidence type="ECO:0000256" key="4">
    <source>
        <dbReference type="ARBA" id="ARBA00022475"/>
    </source>
</evidence>
<gene>
    <name evidence="24" type="ORF">MCNF_17360</name>
</gene>
<evidence type="ECO:0000256" key="2">
    <source>
        <dbReference type="ARBA" id="ARBA00004496"/>
    </source>
</evidence>
<keyword evidence="25" id="KW-1185">Reference proteome</keyword>
<dbReference type="Pfam" id="PF03061">
    <property type="entry name" value="4HBT"/>
    <property type="match status" value="1"/>
</dbReference>
<evidence type="ECO:0000313" key="24">
    <source>
        <dbReference type="EMBL" id="BBZ33131.1"/>
    </source>
</evidence>
<dbReference type="GO" id="GO:0006631">
    <property type="term" value="P:fatty acid metabolic process"/>
    <property type="evidence" value="ECO:0007669"/>
    <property type="project" value="UniProtKB-KW"/>
</dbReference>
<keyword evidence="10" id="KW-0443">Lipid metabolism</keyword>
<dbReference type="RefSeq" id="WP_085150764.1">
    <property type="nucleotide sequence ID" value="NZ_AP022612.1"/>
</dbReference>
<dbReference type="InterPro" id="IPR006683">
    <property type="entry name" value="Thioestr_dom"/>
</dbReference>
<evidence type="ECO:0000256" key="6">
    <source>
        <dbReference type="ARBA" id="ARBA00022703"/>
    </source>
</evidence>
<evidence type="ECO:0000256" key="3">
    <source>
        <dbReference type="ARBA" id="ARBA00004632"/>
    </source>
</evidence>
<dbReference type="InterPro" id="IPR029069">
    <property type="entry name" value="HotDog_dom_sf"/>
</dbReference>
<keyword evidence="9" id="KW-0809">Transit peptide</keyword>
<dbReference type="PANTHER" id="PTHR12418:SF19">
    <property type="entry name" value="ACYL-COENZYME A THIOESTERASE THEM4"/>
    <property type="match status" value="1"/>
</dbReference>
<dbReference type="PANTHER" id="PTHR12418">
    <property type="entry name" value="ACYL-COENZYME A THIOESTERASE THEM4"/>
    <property type="match status" value="1"/>
</dbReference>